<name>C9MSA8_9BACT</name>
<evidence type="ECO:0000313" key="1">
    <source>
        <dbReference type="EMBL" id="EEX17563.1"/>
    </source>
</evidence>
<dbReference type="EMBL" id="ACVA01000063">
    <property type="protein sequence ID" value="EEX17563.1"/>
    <property type="molecule type" value="Genomic_DNA"/>
</dbReference>
<keyword evidence="2" id="KW-1185">Reference proteome</keyword>
<evidence type="ECO:0000313" key="2">
    <source>
        <dbReference type="Proteomes" id="UP000003327"/>
    </source>
</evidence>
<dbReference type="AlphaFoldDB" id="C9MSA8"/>
<comment type="caution">
    <text evidence="1">The sequence shown here is derived from an EMBL/GenBank/DDBJ whole genome shotgun (WGS) entry which is preliminary data.</text>
</comment>
<protein>
    <submittedName>
        <fullName evidence="1">Uncharacterized protein</fullName>
    </submittedName>
</protein>
<accession>C9MSA8</accession>
<gene>
    <name evidence="1" type="ORF">HMPREF0973_02525</name>
</gene>
<dbReference type="Proteomes" id="UP000003327">
    <property type="component" value="Unassembled WGS sequence"/>
</dbReference>
<reference evidence="1 2" key="1">
    <citation type="submission" date="2009-09" db="EMBL/GenBank/DDBJ databases">
        <authorList>
            <person name="Weinstock G."/>
            <person name="Sodergren E."/>
            <person name="Clifton S."/>
            <person name="Fulton L."/>
            <person name="Fulton B."/>
            <person name="Courtney L."/>
            <person name="Fronick C."/>
            <person name="Harrison M."/>
            <person name="Strong C."/>
            <person name="Farmer C."/>
            <person name="Delahaunty K."/>
            <person name="Markovic C."/>
            <person name="Hall O."/>
            <person name="Minx P."/>
            <person name="Tomlinson C."/>
            <person name="Mitreva M."/>
            <person name="Nelson J."/>
            <person name="Hou S."/>
            <person name="Wollam A."/>
            <person name="Pepin K.H."/>
            <person name="Johnson M."/>
            <person name="Bhonagiri V."/>
            <person name="Nash W.E."/>
            <person name="Warren W."/>
            <person name="Chinwalla A."/>
            <person name="Mardis E.R."/>
            <person name="Wilson R.K."/>
        </authorList>
    </citation>
    <scope>NUCLEOTIDE SEQUENCE [LARGE SCALE GENOMIC DNA]</scope>
    <source>
        <strain evidence="1 2">F0319</strain>
    </source>
</reference>
<dbReference type="HOGENOM" id="CLU_3046699_0_0_10"/>
<organism evidence="1 2">
    <name type="scientific">Prevotella veroralis F0319</name>
    <dbReference type="NCBI Taxonomy" id="649761"/>
    <lineage>
        <taxon>Bacteria</taxon>
        <taxon>Pseudomonadati</taxon>
        <taxon>Bacteroidota</taxon>
        <taxon>Bacteroidia</taxon>
        <taxon>Bacteroidales</taxon>
        <taxon>Prevotellaceae</taxon>
        <taxon>Prevotella</taxon>
    </lineage>
</organism>
<proteinExistence type="predicted"/>
<sequence length="54" mass="6117">MSILTHPLGGEASSLFNEGVSLFLLFCSLRTKLYLDTLKLYYTSIPANPYFKQN</sequence>